<dbReference type="STRING" id="1043005.A0A074YGC8"/>
<feature type="domain" description="Myb-like" evidence="3">
    <location>
        <begin position="313"/>
        <end position="367"/>
    </location>
</feature>
<dbReference type="InterPro" id="IPR017930">
    <property type="entry name" value="Myb_dom"/>
</dbReference>
<dbReference type="Gene3D" id="1.10.246.220">
    <property type="match status" value="1"/>
</dbReference>
<sequence length="511" mass="57397">MSSEPFFQRSISTRLPQPGSLDFINRPNPVEPSDLSHGNFDGSTRELDRTTNEQLHPFLLGDRLRQRNDIAPEATRLARRSPHQLSGSSIAAVLNDEDSPPRLGDHSSIRRDVDQGMFTLPKLPAKRHAKRHRVPPVLQGLHQPPPDAGLLPSISTEESQVFMSTSRSSNSMTLPYPVDDTTTSVTQAEAATSIEPTGDMPEKRSRRNLWTDQETDDLLAGVSRFGIGSWKKILFCSDYQFHKRTAVDLKDRFRVCRPEAYGGARKTRKAKRALTEEEMATKKPRKAKKAKITEEVVPQDQQTTAVDPTLWKARRRPRRNFTDEEDRALLKGFQEQGPSWVSICKDEAFKEHGRTSTDLRDRLRTRFPEQYAQAGLASRPAIPKPAKRTCATRQDPKRPEEPTQTTTSADALSKDSQTKSSSDLLERVSSRTGLTYTLPLPSFGDDLLSSFSYLDDDEEGDPIVLDRSIMDWANNNLSQLNRQSQAQVTDSLPHPDIDPLVTLKLPEPGLS</sequence>
<feature type="region of interest" description="Disordered" evidence="2">
    <location>
        <begin position="267"/>
        <end position="301"/>
    </location>
</feature>
<feature type="region of interest" description="Disordered" evidence="2">
    <location>
        <begin position="1"/>
        <end position="47"/>
    </location>
</feature>
<evidence type="ECO:0000256" key="1">
    <source>
        <dbReference type="ARBA" id="ARBA00023242"/>
    </source>
</evidence>
<dbReference type="GeneID" id="25363610"/>
<feature type="compositionally biased region" description="Polar residues" evidence="2">
    <location>
        <begin position="402"/>
        <end position="411"/>
    </location>
</feature>
<dbReference type="InParanoid" id="A0A074YGC8"/>
<keyword evidence="1" id="KW-0539">Nucleus</keyword>
<dbReference type="SUPFAM" id="SSF46689">
    <property type="entry name" value="Homeodomain-like"/>
    <property type="match status" value="2"/>
</dbReference>
<dbReference type="PROSITE" id="PS50090">
    <property type="entry name" value="MYB_LIKE"/>
    <property type="match status" value="2"/>
</dbReference>
<reference evidence="5 6" key="1">
    <citation type="journal article" date="2014" name="BMC Genomics">
        <title>Genome sequencing of four Aureobasidium pullulans varieties: biotechnological potential, stress tolerance, and description of new species.</title>
        <authorList>
            <person name="Gostin Ar C."/>
            <person name="Ohm R.A."/>
            <person name="Kogej T."/>
            <person name="Sonjak S."/>
            <person name="Turk M."/>
            <person name="Zajc J."/>
            <person name="Zalar P."/>
            <person name="Grube M."/>
            <person name="Sun H."/>
            <person name="Han J."/>
            <person name="Sharma A."/>
            <person name="Chiniquy J."/>
            <person name="Ngan C.Y."/>
            <person name="Lipzen A."/>
            <person name="Barry K."/>
            <person name="Grigoriev I.V."/>
            <person name="Gunde-Cimerman N."/>
        </authorList>
    </citation>
    <scope>NUCLEOTIDE SEQUENCE [LARGE SCALE GENOMIC DNA]</scope>
    <source>
        <strain evidence="5 6">EXF-2481</strain>
    </source>
</reference>
<dbReference type="AlphaFoldDB" id="A0A074YGC8"/>
<dbReference type="RefSeq" id="XP_013345303.1">
    <property type="nucleotide sequence ID" value="XM_013489849.1"/>
</dbReference>
<organism evidence="5 6">
    <name type="scientific">Aureobasidium subglaciale (strain EXF-2481)</name>
    <name type="common">Aureobasidium pullulans var. subglaciale</name>
    <dbReference type="NCBI Taxonomy" id="1043005"/>
    <lineage>
        <taxon>Eukaryota</taxon>
        <taxon>Fungi</taxon>
        <taxon>Dikarya</taxon>
        <taxon>Ascomycota</taxon>
        <taxon>Pezizomycotina</taxon>
        <taxon>Dothideomycetes</taxon>
        <taxon>Dothideomycetidae</taxon>
        <taxon>Dothideales</taxon>
        <taxon>Saccotheciaceae</taxon>
        <taxon>Aureobasidium</taxon>
    </lineage>
</organism>
<proteinExistence type="predicted"/>
<feature type="domain" description="Myb-like" evidence="3">
    <location>
        <begin position="202"/>
        <end position="254"/>
    </location>
</feature>
<feature type="region of interest" description="Disordered" evidence="2">
    <location>
        <begin position="372"/>
        <end position="426"/>
    </location>
</feature>
<dbReference type="CDD" id="cd11660">
    <property type="entry name" value="SANT_TRF"/>
    <property type="match status" value="2"/>
</dbReference>
<protein>
    <recommendedName>
        <fullName evidence="7">Myb-like domain-containing protein</fullName>
    </recommendedName>
</protein>
<evidence type="ECO:0000313" key="5">
    <source>
        <dbReference type="EMBL" id="KEQ96785.1"/>
    </source>
</evidence>
<evidence type="ECO:0000259" key="4">
    <source>
        <dbReference type="PROSITE" id="PS51294"/>
    </source>
</evidence>
<dbReference type="SMART" id="SM00717">
    <property type="entry name" value="SANT"/>
    <property type="match status" value="2"/>
</dbReference>
<dbReference type="HOGENOM" id="CLU_526719_0_0_1"/>
<evidence type="ECO:0008006" key="7">
    <source>
        <dbReference type="Google" id="ProtNLM"/>
    </source>
</evidence>
<keyword evidence="6" id="KW-1185">Reference proteome</keyword>
<evidence type="ECO:0000313" key="6">
    <source>
        <dbReference type="Proteomes" id="UP000030641"/>
    </source>
</evidence>
<dbReference type="PANTHER" id="PTHR46734">
    <property type="entry name" value="TELOMERIC REPEAT-BINDING FACTOR 1 TERF1"/>
    <property type="match status" value="1"/>
</dbReference>
<dbReference type="InterPro" id="IPR052450">
    <property type="entry name" value="TRBD-Containing_Protein"/>
</dbReference>
<name>A0A074YGC8_AURSE</name>
<gene>
    <name evidence="5" type="ORF">AUEXF2481DRAFT_27919</name>
</gene>
<accession>A0A074YGC8</accession>
<dbReference type="EMBL" id="KL584755">
    <property type="protein sequence ID" value="KEQ96785.1"/>
    <property type="molecule type" value="Genomic_DNA"/>
</dbReference>
<dbReference type="InterPro" id="IPR001005">
    <property type="entry name" value="SANT/Myb"/>
</dbReference>
<dbReference type="Gene3D" id="1.10.10.60">
    <property type="entry name" value="Homeodomain-like"/>
    <property type="match status" value="1"/>
</dbReference>
<feature type="domain" description="HTH myb-type" evidence="4">
    <location>
        <begin position="313"/>
        <end position="371"/>
    </location>
</feature>
<dbReference type="InterPro" id="IPR009057">
    <property type="entry name" value="Homeodomain-like_sf"/>
</dbReference>
<dbReference type="Pfam" id="PF00249">
    <property type="entry name" value="Myb_DNA-binding"/>
    <property type="match status" value="2"/>
</dbReference>
<dbReference type="Proteomes" id="UP000030641">
    <property type="component" value="Unassembled WGS sequence"/>
</dbReference>
<feature type="compositionally biased region" description="Polar residues" evidence="2">
    <location>
        <begin position="1"/>
        <end position="15"/>
    </location>
</feature>
<evidence type="ECO:0000259" key="3">
    <source>
        <dbReference type="PROSITE" id="PS50090"/>
    </source>
</evidence>
<dbReference type="PROSITE" id="PS51294">
    <property type="entry name" value="HTH_MYB"/>
    <property type="match status" value="1"/>
</dbReference>
<dbReference type="OMA" id="KYGHQWA"/>
<dbReference type="OrthoDB" id="608866at2759"/>
<dbReference type="PANTHER" id="PTHR46734:SF1">
    <property type="entry name" value="TELOMERIC REPEAT-BINDING FACTOR 1"/>
    <property type="match status" value="1"/>
</dbReference>
<evidence type="ECO:0000256" key="2">
    <source>
        <dbReference type="SAM" id="MobiDB-lite"/>
    </source>
</evidence>